<protein>
    <recommendedName>
        <fullName evidence="1">Aminoglycoside phosphotransferase domain-containing protein</fullName>
    </recommendedName>
</protein>
<organism evidence="2">
    <name type="scientific">marine metagenome</name>
    <dbReference type="NCBI Taxonomy" id="408172"/>
    <lineage>
        <taxon>unclassified sequences</taxon>
        <taxon>metagenomes</taxon>
        <taxon>ecological metagenomes</taxon>
    </lineage>
</organism>
<sequence length="396" mass="44207">MPRRLPIQIPQSVEEIDAAWLTLAVRSSGLAGEAEVVGFRTGSPGSGVGFQGQTIRVSLDWNSDELDAPDVVLVKFPTDNVGNRGLAEAEGGYDREFDFYERLSADFPVRVPRLIHATRDPGPSLAARRRRERFVDGLPRPVVKFIGRHARKLIRATRRRYALVLEYIPDARITTAQDLPPAEDLSAILRALGRMHAHYWRYPGLADDSIVEWSMVTQMPNVMHGLYRAWRDEVVEREPEVFTDGFMRHADWFGDHIVGLADHLNEPLSIRHGDCRTDNMLFTDTGLVMVDFGVSGSGRPAGDVAYLLSETIPPGPGARATFLRLCREYHDGLVAAGVTDHPLDEFLNDCDIVLAVQAYRVVLIEAAYEADYDGESLAHLWGPRLRSLLADGLPRF</sequence>
<feature type="domain" description="Aminoglycoside phosphotransferase" evidence="1">
    <location>
        <begin position="93"/>
        <end position="324"/>
    </location>
</feature>
<gene>
    <name evidence="2" type="ORF">METZ01_LOCUS105614</name>
</gene>
<evidence type="ECO:0000313" key="2">
    <source>
        <dbReference type="EMBL" id="SVA52760.1"/>
    </source>
</evidence>
<dbReference type="InterPro" id="IPR002575">
    <property type="entry name" value="Aminoglycoside_PTrfase"/>
</dbReference>
<reference evidence="2" key="1">
    <citation type="submission" date="2018-05" db="EMBL/GenBank/DDBJ databases">
        <authorList>
            <person name="Lanie J.A."/>
            <person name="Ng W.-L."/>
            <person name="Kazmierczak K.M."/>
            <person name="Andrzejewski T.M."/>
            <person name="Davidsen T.M."/>
            <person name="Wayne K.J."/>
            <person name="Tettelin H."/>
            <person name="Glass J.I."/>
            <person name="Rusch D."/>
            <person name="Podicherti R."/>
            <person name="Tsui H.-C.T."/>
            <person name="Winkler M.E."/>
        </authorList>
    </citation>
    <scope>NUCLEOTIDE SEQUENCE</scope>
</reference>
<dbReference type="Gene3D" id="3.90.1200.10">
    <property type="match status" value="1"/>
</dbReference>
<evidence type="ECO:0000259" key="1">
    <source>
        <dbReference type="Pfam" id="PF01636"/>
    </source>
</evidence>
<dbReference type="EMBL" id="UINC01012028">
    <property type="protein sequence ID" value="SVA52760.1"/>
    <property type="molecule type" value="Genomic_DNA"/>
</dbReference>
<accession>A0A381WJT2</accession>
<dbReference type="AlphaFoldDB" id="A0A381WJT2"/>
<name>A0A381WJT2_9ZZZZ</name>
<proteinExistence type="predicted"/>
<dbReference type="SUPFAM" id="SSF56112">
    <property type="entry name" value="Protein kinase-like (PK-like)"/>
    <property type="match status" value="1"/>
</dbReference>
<dbReference type="Pfam" id="PF01636">
    <property type="entry name" value="APH"/>
    <property type="match status" value="1"/>
</dbReference>
<dbReference type="InterPro" id="IPR011009">
    <property type="entry name" value="Kinase-like_dom_sf"/>
</dbReference>